<dbReference type="InterPro" id="IPR006597">
    <property type="entry name" value="Sel1-like"/>
</dbReference>
<evidence type="ECO:0000256" key="3">
    <source>
        <dbReference type="ARBA" id="ARBA00022927"/>
    </source>
</evidence>
<comment type="caution">
    <text evidence="6">The sequence shown here is derived from an EMBL/GenBank/DDBJ whole genome shotgun (WGS) entry which is preliminary data.</text>
</comment>
<feature type="transmembrane region" description="Helical" evidence="5">
    <location>
        <begin position="44"/>
        <end position="66"/>
    </location>
</feature>
<organism evidence="6 7">
    <name type="scientific">Rhododendron simsii</name>
    <name type="common">Sims's rhododendron</name>
    <dbReference type="NCBI Taxonomy" id="118357"/>
    <lineage>
        <taxon>Eukaryota</taxon>
        <taxon>Viridiplantae</taxon>
        <taxon>Streptophyta</taxon>
        <taxon>Embryophyta</taxon>
        <taxon>Tracheophyta</taxon>
        <taxon>Spermatophyta</taxon>
        <taxon>Magnoliopsida</taxon>
        <taxon>eudicotyledons</taxon>
        <taxon>Gunneridae</taxon>
        <taxon>Pentapetalae</taxon>
        <taxon>asterids</taxon>
        <taxon>Ericales</taxon>
        <taxon>Ericaceae</taxon>
        <taxon>Ericoideae</taxon>
        <taxon>Rhodoreae</taxon>
        <taxon>Rhododendron</taxon>
    </lineage>
</organism>
<evidence type="ECO:0000256" key="5">
    <source>
        <dbReference type="SAM" id="Phobius"/>
    </source>
</evidence>
<dbReference type="GO" id="GO:0019905">
    <property type="term" value="F:syntaxin binding"/>
    <property type="evidence" value="ECO:0007669"/>
    <property type="project" value="TreeGrafter"/>
</dbReference>
<keyword evidence="2" id="KW-0813">Transport</keyword>
<evidence type="ECO:0000256" key="4">
    <source>
        <dbReference type="PROSITE-ProRule" id="PRU00339"/>
    </source>
</evidence>
<evidence type="ECO:0000256" key="1">
    <source>
        <dbReference type="ARBA" id="ARBA00010050"/>
    </source>
</evidence>
<dbReference type="CDD" id="cd15832">
    <property type="entry name" value="SNAP"/>
    <property type="match status" value="1"/>
</dbReference>
<keyword evidence="5" id="KW-1133">Transmembrane helix</keyword>
<dbReference type="InterPro" id="IPR011990">
    <property type="entry name" value="TPR-like_helical_dom_sf"/>
</dbReference>
<dbReference type="GO" id="GO:0031201">
    <property type="term" value="C:SNARE complex"/>
    <property type="evidence" value="ECO:0007669"/>
    <property type="project" value="TreeGrafter"/>
</dbReference>
<sequence length="506" mass="57290">MTGSPRSQSYCTIEEVALLYSLQGLRIRADHPSKPRTQRRRETMLLAILSSALIMYAVYITVRMLLPLSPPRTEAPAGTTAEYRKRGEDWEKKAEGSLSHWALYNFFPLGPFSSKYEVAAGLFDKAAIAFKLAKSWDQAGSAYKKLANCRLKMDMKHEAGRAYVDAANCYKKTNCKESISCLEQAVNLFLGVGRLLIAAVNYKEIAKLYEAEQNFDQAIVYYERAADLFHSEEETISLKECRGETIGLFNKSAIAFKLGKSWDQAGSAYIKLANYYLKTDMKYEAGPAYVDAANCYKKINCKESISCLEQAVNLFLGVGWLHESAVKYEEIAKLYEAEQNFDQAIVYYERAADLFHSEENTGSLKECRGKIAQFAAQLEDYQKSIEIYEDFARQSLSDNQRYAAQKQLLRAGICQLCKGKGDVVAINKALDRYQDLDPTFSETDEYKLLADLADAVDQEDVAKFTDAVKEYDRTRRVTQLDAWRTTLLLRVKEALNAKEPWDGNLS</sequence>
<keyword evidence="5" id="KW-0472">Membrane</keyword>
<dbReference type="SMART" id="SM00671">
    <property type="entry name" value="SEL1"/>
    <property type="match status" value="2"/>
</dbReference>
<evidence type="ECO:0000256" key="2">
    <source>
        <dbReference type="ARBA" id="ARBA00022448"/>
    </source>
</evidence>
<gene>
    <name evidence="6" type="ORF">RHSIM_Rhsim02G0191600</name>
</gene>
<feature type="repeat" description="TPR" evidence="4">
    <location>
        <begin position="325"/>
        <end position="358"/>
    </location>
</feature>
<reference evidence="6" key="1">
    <citation type="submission" date="2019-11" db="EMBL/GenBank/DDBJ databases">
        <authorList>
            <person name="Liu Y."/>
            <person name="Hou J."/>
            <person name="Li T.-Q."/>
            <person name="Guan C.-H."/>
            <person name="Wu X."/>
            <person name="Wu H.-Z."/>
            <person name="Ling F."/>
            <person name="Zhang R."/>
            <person name="Shi X.-G."/>
            <person name="Ren J.-P."/>
            <person name="Chen E.-F."/>
            <person name="Sun J.-M."/>
        </authorList>
    </citation>
    <scope>NUCLEOTIDE SEQUENCE</scope>
    <source>
        <strain evidence="6">Adult_tree_wgs_1</strain>
        <tissue evidence="6">Leaves</tissue>
    </source>
</reference>
<dbReference type="PRINTS" id="PR00448">
    <property type="entry name" value="NSFATTACHMNT"/>
</dbReference>
<dbReference type="SMART" id="SM00028">
    <property type="entry name" value="TPR"/>
    <property type="match status" value="3"/>
</dbReference>
<dbReference type="SUPFAM" id="SSF48452">
    <property type="entry name" value="TPR-like"/>
    <property type="match status" value="2"/>
</dbReference>
<protein>
    <submittedName>
        <fullName evidence="6">Uncharacterized protein</fullName>
    </submittedName>
</protein>
<name>A0A834HPD0_RHOSS</name>
<dbReference type="GO" id="GO:0035494">
    <property type="term" value="P:SNARE complex disassembly"/>
    <property type="evidence" value="ECO:0007669"/>
    <property type="project" value="TreeGrafter"/>
</dbReference>
<dbReference type="GO" id="GO:0005483">
    <property type="term" value="F:soluble NSF attachment protein activity"/>
    <property type="evidence" value="ECO:0007669"/>
    <property type="project" value="TreeGrafter"/>
</dbReference>
<comment type="similarity">
    <text evidence="1">Belongs to the SNAP family.</text>
</comment>
<dbReference type="AlphaFoldDB" id="A0A834HPD0"/>
<dbReference type="GO" id="GO:0005774">
    <property type="term" value="C:vacuolar membrane"/>
    <property type="evidence" value="ECO:0007669"/>
    <property type="project" value="TreeGrafter"/>
</dbReference>
<dbReference type="PANTHER" id="PTHR13768">
    <property type="entry name" value="SOLUBLE NSF ATTACHMENT PROTEIN SNAP"/>
    <property type="match status" value="1"/>
</dbReference>
<evidence type="ECO:0000313" key="7">
    <source>
        <dbReference type="Proteomes" id="UP000626092"/>
    </source>
</evidence>
<keyword evidence="5" id="KW-0812">Transmembrane</keyword>
<dbReference type="PANTHER" id="PTHR13768:SF8">
    <property type="entry name" value="ALPHA-SOLUBLE NSF ATTACHMENT PROTEIN"/>
    <property type="match status" value="1"/>
</dbReference>
<dbReference type="Pfam" id="PF14938">
    <property type="entry name" value="SNAP"/>
    <property type="match status" value="2"/>
</dbReference>
<dbReference type="InterPro" id="IPR000744">
    <property type="entry name" value="NSF_attach"/>
</dbReference>
<proteinExistence type="inferred from homology"/>
<dbReference type="InterPro" id="IPR019734">
    <property type="entry name" value="TPR_rpt"/>
</dbReference>
<dbReference type="Proteomes" id="UP000626092">
    <property type="component" value="Unassembled WGS sequence"/>
</dbReference>
<accession>A0A834HPD0</accession>
<dbReference type="GO" id="GO:0006886">
    <property type="term" value="P:intracellular protein transport"/>
    <property type="evidence" value="ECO:0007669"/>
    <property type="project" value="InterPro"/>
</dbReference>
<dbReference type="OrthoDB" id="9984275at2759"/>
<evidence type="ECO:0000313" key="6">
    <source>
        <dbReference type="EMBL" id="KAF7151781.1"/>
    </source>
</evidence>
<dbReference type="Gene3D" id="1.25.40.10">
    <property type="entry name" value="Tetratricopeptide repeat domain"/>
    <property type="match status" value="2"/>
</dbReference>
<keyword evidence="4" id="KW-0802">TPR repeat</keyword>
<keyword evidence="7" id="KW-1185">Reference proteome</keyword>
<feature type="repeat" description="TPR" evidence="4">
    <location>
        <begin position="199"/>
        <end position="232"/>
    </location>
</feature>
<keyword evidence="3" id="KW-0653">Protein transport</keyword>
<dbReference type="PROSITE" id="PS50005">
    <property type="entry name" value="TPR"/>
    <property type="match status" value="2"/>
</dbReference>
<dbReference type="EMBL" id="WJXA01000002">
    <property type="protein sequence ID" value="KAF7151781.1"/>
    <property type="molecule type" value="Genomic_DNA"/>
</dbReference>